<proteinExistence type="inferred from homology"/>
<reference evidence="6 9" key="1">
    <citation type="submission" date="2021-11" db="EMBL/GenBank/DDBJ databases">
        <title>Draft genome sequence of Capnocytophaga sp. strain KC07075 isolated from cat oral cavity.</title>
        <authorList>
            <person name="Suzuki M."/>
            <person name="Imaoka K."/>
            <person name="Kimura M."/>
            <person name="Morikawa S."/>
            <person name="Maeda K."/>
        </authorList>
    </citation>
    <scope>NUCLEOTIDE SEQUENCE</scope>
    <source>
        <strain evidence="6">KC07075</strain>
        <strain evidence="7 9">KC07079</strain>
    </source>
</reference>
<dbReference type="Gene3D" id="1.20.1440.20">
    <property type="entry name" value="LemA-like domain"/>
    <property type="match status" value="1"/>
</dbReference>
<dbReference type="AlphaFoldDB" id="A0AAV5AZG5"/>
<sequence>MIIITIILIIIVFLVSSYNTIVSNKNQIQNAISSLDALFIQRSDLIPNMVATAKRYAIFERETLERIIELRNSEKVTNQENAYIQEDKISSLLKELRIQIENYPELKTNEQFMAIQRQLINCEEQIVAGRRFVSSSITIYNNSIVVFPNILIARSFGFVTYQWQYAQEKQKEVPKVDELFQK</sequence>
<dbReference type="PANTHER" id="PTHR34478">
    <property type="entry name" value="PROTEIN LEMA"/>
    <property type="match status" value="1"/>
</dbReference>
<keyword evidence="9" id="KW-1185">Reference proteome</keyword>
<evidence type="ECO:0000256" key="4">
    <source>
        <dbReference type="ARBA" id="ARBA00022989"/>
    </source>
</evidence>
<protein>
    <recommendedName>
        <fullName evidence="10">LemA family protein</fullName>
    </recommendedName>
</protein>
<dbReference type="Proteomes" id="UP001208692">
    <property type="component" value="Unassembled WGS sequence"/>
</dbReference>
<evidence type="ECO:0000256" key="1">
    <source>
        <dbReference type="ARBA" id="ARBA00004167"/>
    </source>
</evidence>
<dbReference type="InterPro" id="IPR023353">
    <property type="entry name" value="LemA-like_dom_sf"/>
</dbReference>
<evidence type="ECO:0008006" key="10">
    <source>
        <dbReference type="Google" id="ProtNLM"/>
    </source>
</evidence>
<keyword evidence="4" id="KW-1133">Transmembrane helix</keyword>
<comment type="subcellular location">
    <subcellularLocation>
        <location evidence="1">Membrane</location>
        <topology evidence="1">Single-pass membrane protein</topology>
    </subcellularLocation>
</comment>
<dbReference type="GO" id="GO:0016020">
    <property type="term" value="C:membrane"/>
    <property type="evidence" value="ECO:0007669"/>
    <property type="project" value="UniProtKB-SubCell"/>
</dbReference>
<evidence type="ECO:0000313" key="6">
    <source>
        <dbReference type="EMBL" id="GJM51002.1"/>
    </source>
</evidence>
<organism evidence="6 8">
    <name type="scientific">Capnocytophaga catalasegens</name>
    <dbReference type="NCBI Taxonomy" id="1004260"/>
    <lineage>
        <taxon>Bacteria</taxon>
        <taxon>Pseudomonadati</taxon>
        <taxon>Bacteroidota</taxon>
        <taxon>Flavobacteriia</taxon>
        <taxon>Flavobacteriales</taxon>
        <taxon>Flavobacteriaceae</taxon>
        <taxon>Capnocytophaga</taxon>
    </lineage>
</organism>
<evidence type="ECO:0000313" key="9">
    <source>
        <dbReference type="Proteomes" id="UP001208692"/>
    </source>
</evidence>
<evidence type="ECO:0000256" key="3">
    <source>
        <dbReference type="ARBA" id="ARBA00022692"/>
    </source>
</evidence>
<name>A0AAV5AZG5_9FLAO</name>
<keyword evidence="5" id="KW-0472">Membrane</keyword>
<dbReference type="EMBL" id="BQKA01000036">
    <property type="protein sequence ID" value="GJM51002.1"/>
    <property type="molecule type" value="Genomic_DNA"/>
</dbReference>
<evidence type="ECO:0000256" key="5">
    <source>
        <dbReference type="ARBA" id="ARBA00023136"/>
    </source>
</evidence>
<comment type="similarity">
    <text evidence="2">Belongs to the LemA family.</text>
</comment>
<dbReference type="SUPFAM" id="SSF140478">
    <property type="entry name" value="LemA-like"/>
    <property type="match status" value="1"/>
</dbReference>
<dbReference type="Proteomes" id="UP001207736">
    <property type="component" value="Unassembled WGS sequence"/>
</dbReference>
<comment type="caution">
    <text evidence="6">The sequence shown here is derived from an EMBL/GenBank/DDBJ whole genome shotgun (WGS) entry which is preliminary data.</text>
</comment>
<gene>
    <name evidence="6" type="ORF">RCZ15_19750</name>
    <name evidence="7" type="ORF">RCZ16_05050</name>
</gene>
<evidence type="ECO:0000313" key="8">
    <source>
        <dbReference type="Proteomes" id="UP001207736"/>
    </source>
</evidence>
<dbReference type="RefSeq" id="WP_264846435.1">
    <property type="nucleotide sequence ID" value="NZ_BPMA01000021.1"/>
</dbReference>
<dbReference type="EMBL" id="BQKB01000009">
    <property type="protein sequence ID" value="GJM52187.1"/>
    <property type="molecule type" value="Genomic_DNA"/>
</dbReference>
<evidence type="ECO:0000313" key="7">
    <source>
        <dbReference type="EMBL" id="GJM52187.1"/>
    </source>
</evidence>
<dbReference type="PANTHER" id="PTHR34478:SF1">
    <property type="entry name" value="PROTEIN LEMA"/>
    <property type="match status" value="1"/>
</dbReference>
<evidence type="ECO:0000256" key="2">
    <source>
        <dbReference type="ARBA" id="ARBA00008854"/>
    </source>
</evidence>
<dbReference type="Pfam" id="PF04011">
    <property type="entry name" value="LemA"/>
    <property type="match status" value="1"/>
</dbReference>
<accession>A0AAV5AZG5</accession>
<keyword evidence="3" id="KW-0812">Transmembrane</keyword>
<dbReference type="InterPro" id="IPR007156">
    <property type="entry name" value="MamQ_LemA"/>
</dbReference>